<evidence type="ECO:0000313" key="7">
    <source>
        <dbReference type="EMBL" id="HDD53180.1"/>
    </source>
</evidence>
<evidence type="ECO:0000256" key="1">
    <source>
        <dbReference type="ARBA" id="ARBA00022448"/>
    </source>
</evidence>
<evidence type="ECO:0000256" key="3">
    <source>
        <dbReference type="ARBA" id="ARBA00022764"/>
    </source>
</evidence>
<dbReference type="PANTHER" id="PTHR36504:SF1">
    <property type="entry name" value="LIPOPOLYSACCHARIDE EXPORT SYSTEM PROTEIN LPTA"/>
    <property type="match status" value="1"/>
</dbReference>
<evidence type="ECO:0000256" key="2">
    <source>
        <dbReference type="ARBA" id="ARBA00022729"/>
    </source>
</evidence>
<dbReference type="Pfam" id="PF03968">
    <property type="entry name" value="LptD_N"/>
    <property type="match status" value="1"/>
</dbReference>
<evidence type="ECO:0000256" key="5">
    <source>
        <dbReference type="SAM" id="Phobius"/>
    </source>
</evidence>
<dbReference type="InterPro" id="IPR014340">
    <property type="entry name" value="LptA"/>
</dbReference>
<keyword evidence="1" id="KW-0813">Transport</keyword>
<protein>
    <submittedName>
        <fullName evidence="7">Lipopolysaccharide transport periplasmic protein LptA</fullName>
    </submittedName>
</protein>
<feature type="region of interest" description="Disordered" evidence="4">
    <location>
        <begin position="1"/>
        <end position="25"/>
    </location>
</feature>
<gene>
    <name evidence="7" type="primary">lptA</name>
    <name evidence="7" type="ORF">ENF32_03840</name>
</gene>
<reference evidence="7" key="1">
    <citation type="journal article" date="2020" name="mSystems">
        <title>Genome- and Community-Level Interaction Insights into Carbon Utilization and Element Cycling Functions of Hydrothermarchaeota in Hydrothermal Sediment.</title>
        <authorList>
            <person name="Zhou Z."/>
            <person name="Liu Y."/>
            <person name="Xu W."/>
            <person name="Pan J."/>
            <person name="Luo Z.H."/>
            <person name="Li M."/>
        </authorList>
    </citation>
    <scope>NUCLEOTIDE SEQUENCE [LARGE SCALE GENOMIC DNA]</scope>
    <source>
        <strain evidence="7">HyVt-115</strain>
    </source>
</reference>
<sequence length="202" mass="22469">MHGGRDRIYSQTFPGMGEGEKTEKGGAPMRKTAVLAIVIFLSLWGGAMAQKKESKKKTPIVITAKEMEANAKAGWVLFKGTVKAVKENLVLYADRVKIFLSPKDNKIERILAQGNVKVEQGKRVIMSQEAEYSVKEGVIEFRGHPKAWEGENLVVGEKMLYYPKEDRSVVIGGKGRVNAIIYPKEEKKGEAGSQELGKEFQR</sequence>
<dbReference type="PANTHER" id="PTHR36504">
    <property type="entry name" value="LIPOPOLYSACCHARIDE EXPORT SYSTEM PROTEIN LPTA"/>
    <property type="match status" value="1"/>
</dbReference>
<feature type="domain" description="Organic solvent tolerance-like N-terminal" evidence="6">
    <location>
        <begin position="62"/>
        <end position="166"/>
    </location>
</feature>
<dbReference type="GO" id="GO:0030288">
    <property type="term" value="C:outer membrane-bounded periplasmic space"/>
    <property type="evidence" value="ECO:0007669"/>
    <property type="project" value="TreeGrafter"/>
</dbReference>
<name>A0A7C0YDV0_9BACT</name>
<evidence type="ECO:0000256" key="4">
    <source>
        <dbReference type="SAM" id="MobiDB-lite"/>
    </source>
</evidence>
<dbReference type="NCBIfam" id="TIGR03002">
    <property type="entry name" value="outer_YhbN_LptA"/>
    <property type="match status" value="1"/>
</dbReference>
<keyword evidence="2" id="KW-0732">Signal</keyword>
<dbReference type="InterPro" id="IPR052037">
    <property type="entry name" value="LPS_export_LptA"/>
</dbReference>
<evidence type="ECO:0000259" key="6">
    <source>
        <dbReference type="Pfam" id="PF03968"/>
    </source>
</evidence>
<dbReference type="Proteomes" id="UP000885690">
    <property type="component" value="Unassembled WGS sequence"/>
</dbReference>
<dbReference type="InterPro" id="IPR005653">
    <property type="entry name" value="OstA-like_N"/>
</dbReference>
<dbReference type="GO" id="GO:0015920">
    <property type="term" value="P:lipopolysaccharide transport"/>
    <property type="evidence" value="ECO:0007669"/>
    <property type="project" value="InterPro"/>
</dbReference>
<feature type="transmembrane region" description="Helical" evidence="5">
    <location>
        <begin position="32"/>
        <end position="49"/>
    </location>
</feature>
<dbReference type="AlphaFoldDB" id="A0A7C0YDV0"/>
<keyword evidence="5" id="KW-1133">Transmembrane helix</keyword>
<accession>A0A7C0YDV0</accession>
<dbReference type="GO" id="GO:0001530">
    <property type="term" value="F:lipopolysaccharide binding"/>
    <property type="evidence" value="ECO:0007669"/>
    <property type="project" value="InterPro"/>
</dbReference>
<keyword evidence="3" id="KW-0574">Periplasm</keyword>
<dbReference type="GO" id="GO:0017089">
    <property type="term" value="F:glycolipid transfer activity"/>
    <property type="evidence" value="ECO:0007669"/>
    <property type="project" value="TreeGrafter"/>
</dbReference>
<dbReference type="EMBL" id="DQWS01000145">
    <property type="protein sequence ID" value="HDD53180.1"/>
    <property type="molecule type" value="Genomic_DNA"/>
</dbReference>
<dbReference type="Gene3D" id="2.60.450.10">
    <property type="entry name" value="Lipopolysaccharide (LPS) transport protein A like domain"/>
    <property type="match status" value="1"/>
</dbReference>
<keyword evidence="5" id="KW-0472">Membrane</keyword>
<proteinExistence type="predicted"/>
<keyword evidence="5" id="KW-0812">Transmembrane</keyword>
<comment type="caution">
    <text evidence="7">The sequence shown here is derived from an EMBL/GenBank/DDBJ whole genome shotgun (WGS) entry which is preliminary data.</text>
</comment>
<dbReference type="GO" id="GO:0009279">
    <property type="term" value="C:cell outer membrane"/>
    <property type="evidence" value="ECO:0007669"/>
    <property type="project" value="TreeGrafter"/>
</dbReference>
<organism evidence="7">
    <name type="scientific">Thermosulfidibacter takaii</name>
    <dbReference type="NCBI Taxonomy" id="412593"/>
    <lineage>
        <taxon>Bacteria</taxon>
        <taxon>Pseudomonadati</taxon>
        <taxon>Thermosulfidibacterota</taxon>
        <taxon>Thermosulfidibacteria</taxon>
        <taxon>Thermosulfidibacterales</taxon>
        <taxon>Thermosulfidibacteraceae</taxon>
    </lineage>
</organism>